<name>A0ABY5LFR9_9VIBR</name>
<keyword evidence="2" id="KW-1185">Reference proteome</keyword>
<protein>
    <submittedName>
        <fullName evidence="1">DUF2607 domain-containing protein</fullName>
    </submittedName>
</protein>
<dbReference type="InterPro" id="IPR019731">
    <property type="entry name" value="DUF2607"/>
</dbReference>
<evidence type="ECO:0000313" key="1">
    <source>
        <dbReference type="EMBL" id="UUM30879.1"/>
    </source>
</evidence>
<proteinExistence type="predicted"/>
<dbReference type="EMBL" id="CP102096">
    <property type="protein sequence ID" value="UUM30879.1"/>
    <property type="molecule type" value="Genomic_DNA"/>
</dbReference>
<dbReference type="Proteomes" id="UP001058602">
    <property type="component" value="Chromosome 1"/>
</dbReference>
<sequence length="80" mass="8930">MLTLWMDVAFVDHQYDLSPAQHHEHHCQLFSCAQHGASAATVSTPDSSLPDLFIKGEEYQCSTINAFAYQARSPPNHLNT</sequence>
<dbReference type="Pfam" id="PF10795">
    <property type="entry name" value="DUF2607"/>
    <property type="match status" value="1"/>
</dbReference>
<evidence type="ECO:0000313" key="2">
    <source>
        <dbReference type="Proteomes" id="UP001058602"/>
    </source>
</evidence>
<organism evidence="1 2">
    <name type="scientific">Vibrio japonicus</name>
    <dbReference type="NCBI Taxonomy" id="1824638"/>
    <lineage>
        <taxon>Bacteria</taxon>
        <taxon>Pseudomonadati</taxon>
        <taxon>Pseudomonadota</taxon>
        <taxon>Gammaproteobacteria</taxon>
        <taxon>Vibrionales</taxon>
        <taxon>Vibrionaceae</taxon>
        <taxon>Vibrio</taxon>
    </lineage>
</organism>
<gene>
    <name evidence="1" type="ORF">NP165_01600</name>
</gene>
<reference evidence="1" key="1">
    <citation type="submission" date="2022-07" db="EMBL/GenBank/DDBJ databases">
        <title>Complete genome of Vibrio japonicus strain JCM 31412T and phylogenomic assessment of the Nereis clade of the genus Vibrio.</title>
        <authorList>
            <person name="Shlafstein M.D."/>
            <person name="Emsley S.A."/>
            <person name="Ushijima B."/>
            <person name="Videau P."/>
            <person name="Saw J.H."/>
        </authorList>
    </citation>
    <scope>NUCLEOTIDE SEQUENCE</scope>
    <source>
        <strain evidence="1">JCM 31412</strain>
    </source>
</reference>
<accession>A0ABY5LFR9</accession>
<dbReference type="RefSeq" id="WP_257084607.1">
    <property type="nucleotide sequence ID" value="NZ_CP102096.1"/>
</dbReference>